<keyword evidence="4" id="KW-1185">Reference proteome</keyword>
<protein>
    <submittedName>
        <fullName evidence="2">Uncharacterized protein</fullName>
    </submittedName>
</protein>
<name>A0A9P1DR83_9DINO</name>
<reference evidence="3" key="2">
    <citation type="submission" date="2024-04" db="EMBL/GenBank/DDBJ databases">
        <authorList>
            <person name="Chen Y."/>
            <person name="Shah S."/>
            <person name="Dougan E. K."/>
            <person name="Thang M."/>
            <person name="Chan C."/>
        </authorList>
    </citation>
    <scope>NUCLEOTIDE SEQUENCE [LARGE SCALE GENOMIC DNA]</scope>
</reference>
<feature type="region of interest" description="Disordered" evidence="1">
    <location>
        <begin position="30"/>
        <end position="55"/>
    </location>
</feature>
<gene>
    <name evidence="2" type="ORF">C1SCF055_LOCUS38833</name>
</gene>
<dbReference type="EMBL" id="CAMXCT010006079">
    <property type="protein sequence ID" value="CAI4013894.1"/>
    <property type="molecule type" value="Genomic_DNA"/>
</dbReference>
<reference evidence="2" key="1">
    <citation type="submission" date="2022-10" db="EMBL/GenBank/DDBJ databases">
        <authorList>
            <person name="Chen Y."/>
            <person name="Dougan E. K."/>
            <person name="Chan C."/>
            <person name="Rhodes N."/>
            <person name="Thang M."/>
        </authorList>
    </citation>
    <scope>NUCLEOTIDE SEQUENCE</scope>
</reference>
<sequence>MCNIHIRSRKHILSYITVTVGPRQNIQFQRHPESQTCQNRQIKSPAADSPGPSDPRYDNQFSGGWIYRPRSCRLLTGSSAFRKQGNWLHFPTYLEETYSWIHTNCTNATKQACFDMSPPEDVSASVERTWEVLHDSSCKCSLKDSFFAQNPEDEVLVIIHEYFLPQQGLYLPFFGLPEWGSVLTILRRADGSRCAVGGKSSWTEDEASTGIAASLGDWMSCANADLDADPTAMSKGNNLAKHLRTMGFSLKFDLEYMSTGAHSEDHDGVVCYITVSVYVQWNSNVEVQRLSLPNLNSDVVEHQMYMYGVTPTWGFKGSFRYVSHTPFMAWIVQAAVLFALPATLMRYIVEFAVGQPSAIYRRETCRPFDIYDHLRKTQARMLISHATYHQISREGPLDMERLYSYLEDLYQTQMKAGIVDNEDLDLLWKATLTGVGVTLWFDGISTEYGGFHKWRYPNSWMVYFMENPSISL</sequence>
<feature type="compositionally biased region" description="Polar residues" evidence="1">
    <location>
        <begin position="30"/>
        <end position="42"/>
    </location>
</feature>
<proteinExistence type="predicted"/>
<dbReference type="OrthoDB" id="422852at2759"/>
<dbReference type="Proteomes" id="UP001152797">
    <property type="component" value="Unassembled WGS sequence"/>
</dbReference>
<dbReference type="EMBL" id="CAMXCT020006079">
    <property type="protein sequence ID" value="CAL1167269.1"/>
    <property type="molecule type" value="Genomic_DNA"/>
</dbReference>
<evidence type="ECO:0000256" key="1">
    <source>
        <dbReference type="SAM" id="MobiDB-lite"/>
    </source>
</evidence>
<dbReference type="EMBL" id="CAMXCT030006079">
    <property type="protein sequence ID" value="CAL4801206.1"/>
    <property type="molecule type" value="Genomic_DNA"/>
</dbReference>
<accession>A0A9P1DR83</accession>
<comment type="caution">
    <text evidence="2">The sequence shown here is derived from an EMBL/GenBank/DDBJ whole genome shotgun (WGS) entry which is preliminary data.</text>
</comment>
<organism evidence="2">
    <name type="scientific">Cladocopium goreaui</name>
    <dbReference type="NCBI Taxonomy" id="2562237"/>
    <lineage>
        <taxon>Eukaryota</taxon>
        <taxon>Sar</taxon>
        <taxon>Alveolata</taxon>
        <taxon>Dinophyceae</taxon>
        <taxon>Suessiales</taxon>
        <taxon>Symbiodiniaceae</taxon>
        <taxon>Cladocopium</taxon>
    </lineage>
</organism>
<evidence type="ECO:0000313" key="3">
    <source>
        <dbReference type="EMBL" id="CAL1167269.1"/>
    </source>
</evidence>
<dbReference type="AlphaFoldDB" id="A0A9P1DR83"/>
<evidence type="ECO:0000313" key="4">
    <source>
        <dbReference type="Proteomes" id="UP001152797"/>
    </source>
</evidence>
<evidence type="ECO:0000313" key="2">
    <source>
        <dbReference type="EMBL" id="CAI4013894.1"/>
    </source>
</evidence>